<keyword evidence="4" id="KW-1185">Reference proteome</keyword>
<dbReference type="AlphaFoldDB" id="A0A0L0FWV2"/>
<feature type="compositionally biased region" description="Basic and acidic residues" evidence="1">
    <location>
        <begin position="278"/>
        <end position="292"/>
    </location>
</feature>
<feature type="region of interest" description="Disordered" evidence="1">
    <location>
        <begin position="181"/>
        <end position="203"/>
    </location>
</feature>
<evidence type="ECO:0000256" key="1">
    <source>
        <dbReference type="SAM" id="MobiDB-lite"/>
    </source>
</evidence>
<feature type="region of interest" description="Disordered" evidence="1">
    <location>
        <begin position="91"/>
        <end position="112"/>
    </location>
</feature>
<protein>
    <submittedName>
        <fullName evidence="3">Uncharacterized protein</fullName>
    </submittedName>
</protein>
<evidence type="ECO:0000313" key="4">
    <source>
        <dbReference type="Proteomes" id="UP000054560"/>
    </source>
</evidence>
<evidence type="ECO:0000256" key="2">
    <source>
        <dbReference type="SAM" id="Phobius"/>
    </source>
</evidence>
<evidence type="ECO:0000313" key="3">
    <source>
        <dbReference type="EMBL" id="KNC81307.1"/>
    </source>
</evidence>
<dbReference type="Proteomes" id="UP000054560">
    <property type="component" value="Unassembled WGS sequence"/>
</dbReference>
<name>A0A0L0FWV2_9EUKA</name>
<dbReference type="GeneID" id="25906861"/>
<dbReference type="EMBL" id="KQ242047">
    <property type="protein sequence ID" value="KNC81307.1"/>
    <property type="molecule type" value="Genomic_DNA"/>
</dbReference>
<dbReference type="RefSeq" id="XP_014155209.1">
    <property type="nucleotide sequence ID" value="XM_014299734.1"/>
</dbReference>
<keyword evidence="2" id="KW-1133">Transmembrane helix</keyword>
<gene>
    <name evidence="3" type="ORF">SARC_06357</name>
</gene>
<feature type="compositionally biased region" description="Basic and acidic residues" evidence="1">
    <location>
        <begin position="232"/>
        <end position="245"/>
    </location>
</feature>
<sequence>MAFDNLHNGTVVAFYLTISAVLASAVFFGFILLILFRIWIWWLDYVRPKQDKSRRSTIMTKYERRQISDSKSHAKLAECDDRRVMPSWYAKGHQRHPRGSMSSLSASGSSADGDLNTVEVVEAIERNNRRNEFSGEKSRNEWSRGSEYVDSIYRQAGNKPSSQYTSGEYRDRINRPTDYEATGAVANGSGQSHTVYPSGEWGRREEREGLNSLYGSYDGLDTFVPPEMSFTGEDRGRMAGDRSDDNIASNADYTLGDLGGDKKTNARGGMGMRSNENGNEHEVNIHEDDRIRGARSFGDVARRIS</sequence>
<accession>A0A0L0FWV2</accession>
<feature type="region of interest" description="Disordered" evidence="1">
    <location>
        <begin position="229"/>
        <end position="305"/>
    </location>
</feature>
<proteinExistence type="predicted"/>
<feature type="compositionally biased region" description="Low complexity" evidence="1">
    <location>
        <begin position="102"/>
        <end position="112"/>
    </location>
</feature>
<keyword evidence="2" id="KW-0812">Transmembrane</keyword>
<keyword evidence="2" id="KW-0472">Membrane</keyword>
<reference evidence="3 4" key="1">
    <citation type="submission" date="2011-02" db="EMBL/GenBank/DDBJ databases">
        <title>The Genome Sequence of Sphaeroforma arctica JP610.</title>
        <authorList>
            <consortium name="The Broad Institute Genome Sequencing Platform"/>
            <person name="Russ C."/>
            <person name="Cuomo C."/>
            <person name="Young S.K."/>
            <person name="Zeng Q."/>
            <person name="Gargeya S."/>
            <person name="Alvarado L."/>
            <person name="Berlin A."/>
            <person name="Chapman S.B."/>
            <person name="Chen Z."/>
            <person name="Freedman E."/>
            <person name="Gellesch M."/>
            <person name="Goldberg J."/>
            <person name="Griggs A."/>
            <person name="Gujja S."/>
            <person name="Heilman E."/>
            <person name="Heiman D."/>
            <person name="Howarth C."/>
            <person name="Mehta T."/>
            <person name="Neiman D."/>
            <person name="Pearson M."/>
            <person name="Roberts A."/>
            <person name="Saif S."/>
            <person name="Shea T."/>
            <person name="Shenoy N."/>
            <person name="Sisk P."/>
            <person name="Stolte C."/>
            <person name="Sykes S."/>
            <person name="White J."/>
            <person name="Yandava C."/>
            <person name="Burger G."/>
            <person name="Gray M.W."/>
            <person name="Holland P.W.H."/>
            <person name="King N."/>
            <person name="Lang F.B.F."/>
            <person name="Roger A.J."/>
            <person name="Ruiz-Trillo I."/>
            <person name="Haas B."/>
            <person name="Nusbaum C."/>
            <person name="Birren B."/>
        </authorList>
    </citation>
    <scope>NUCLEOTIDE SEQUENCE [LARGE SCALE GENOMIC DNA]</scope>
    <source>
        <strain evidence="3 4">JP610</strain>
    </source>
</reference>
<organism evidence="3 4">
    <name type="scientific">Sphaeroforma arctica JP610</name>
    <dbReference type="NCBI Taxonomy" id="667725"/>
    <lineage>
        <taxon>Eukaryota</taxon>
        <taxon>Ichthyosporea</taxon>
        <taxon>Ichthyophonida</taxon>
        <taxon>Sphaeroforma</taxon>
    </lineage>
</organism>
<feature type="transmembrane region" description="Helical" evidence="2">
    <location>
        <begin position="12"/>
        <end position="40"/>
    </location>
</feature>